<dbReference type="Gene3D" id="2.170.150.20">
    <property type="entry name" value="Peptide methionine sulfoxide reductase"/>
    <property type="match status" value="1"/>
</dbReference>
<dbReference type="EC" id="1.8.4.12" evidence="2"/>
<dbReference type="GO" id="GO:0033743">
    <property type="term" value="F:peptide-methionine (R)-S-oxide reductase activity"/>
    <property type="evidence" value="ECO:0007669"/>
    <property type="project" value="UniProtKB-EC"/>
</dbReference>
<evidence type="ECO:0000313" key="9">
    <source>
        <dbReference type="Proteomes" id="UP001165302"/>
    </source>
</evidence>
<dbReference type="NCBIfam" id="TIGR00357">
    <property type="entry name" value="peptide-methionine (R)-S-oxide reductase MsrB"/>
    <property type="match status" value="1"/>
</dbReference>
<dbReference type="Proteomes" id="UP001165302">
    <property type="component" value="Unassembled WGS sequence"/>
</dbReference>
<dbReference type="SUPFAM" id="SSF51316">
    <property type="entry name" value="Mss4-like"/>
    <property type="match status" value="1"/>
</dbReference>
<dbReference type="EMBL" id="JADEYP010000002">
    <property type="protein sequence ID" value="MCA5003887.1"/>
    <property type="molecule type" value="Genomic_DNA"/>
</dbReference>
<comment type="caution">
    <text evidence="8">The sequence shown here is derived from an EMBL/GenBank/DDBJ whole genome shotgun (WGS) entry which is preliminary data.</text>
</comment>
<dbReference type="NCBIfam" id="NF004036">
    <property type="entry name" value="PRK05508.1"/>
    <property type="match status" value="1"/>
</dbReference>
<evidence type="ECO:0000256" key="1">
    <source>
        <dbReference type="ARBA" id="ARBA00001947"/>
    </source>
</evidence>
<protein>
    <recommendedName>
        <fullName evidence="2">peptide-methionine (R)-S-oxide reductase</fullName>
        <ecNumber evidence="2">1.8.4.12</ecNumber>
    </recommendedName>
</protein>
<dbReference type="PROSITE" id="PS51790">
    <property type="entry name" value="MSRB"/>
    <property type="match status" value="1"/>
</dbReference>
<dbReference type="Pfam" id="PF01641">
    <property type="entry name" value="SelR"/>
    <property type="match status" value="1"/>
</dbReference>
<evidence type="ECO:0000256" key="3">
    <source>
        <dbReference type="ARBA" id="ARBA00022723"/>
    </source>
</evidence>
<evidence type="ECO:0000256" key="4">
    <source>
        <dbReference type="ARBA" id="ARBA00022833"/>
    </source>
</evidence>
<comment type="cofactor">
    <cofactor evidence="1">
        <name>Zn(2+)</name>
        <dbReference type="ChEBI" id="CHEBI:29105"/>
    </cofactor>
</comment>
<sequence length="161" mass="18359">MILFRLFIIKSLAFLFILNTSCQHHKKQTSTSFNKTNMDTSNYNKLTAEEEYVILHKGTERPFTGELLENKEKGTYLCKRCDAPLYSSEDKFESHCGWPSFDDEIPGAIRKETDADGRRVEILCNKCGGHLGHVFTGERFTAKNTRHCVNSLSMKFVPAGK</sequence>
<organism evidence="8 9">
    <name type="scientific">Sphingobacterium bovistauri</name>
    <dbReference type="NCBI Taxonomy" id="2781959"/>
    <lineage>
        <taxon>Bacteria</taxon>
        <taxon>Pseudomonadati</taxon>
        <taxon>Bacteroidota</taxon>
        <taxon>Sphingobacteriia</taxon>
        <taxon>Sphingobacteriales</taxon>
        <taxon>Sphingobacteriaceae</taxon>
        <taxon>Sphingobacterium</taxon>
    </lineage>
</organism>
<keyword evidence="5 8" id="KW-0560">Oxidoreductase</keyword>
<keyword evidence="4" id="KW-0862">Zinc</keyword>
<dbReference type="InterPro" id="IPR011057">
    <property type="entry name" value="Mss4-like_sf"/>
</dbReference>
<comment type="catalytic activity">
    <reaction evidence="6">
        <text>L-methionyl-[protein] + [thioredoxin]-disulfide + H2O = L-methionyl-(R)-S-oxide-[protein] + [thioredoxin]-dithiol</text>
        <dbReference type="Rhea" id="RHEA:24164"/>
        <dbReference type="Rhea" id="RHEA-COMP:10698"/>
        <dbReference type="Rhea" id="RHEA-COMP:10700"/>
        <dbReference type="Rhea" id="RHEA-COMP:12313"/>
        <dbReference type="Rhea" id="RHEA-COMP:12314"/>
        <dbReference type="ChEBI" id="CHEBI:15377"/>
        <dbReference type="ChEBI" id="CHEBI:16044"/>
        <dbReference type="ChEBI" id="CHEBI:29950"/>
        <dbReference type="ChEBI" id="CHEBI:45764"/>
        <dbReference type="ChEBI" id="CHEBI:50058"/>
        <dbReference type="EC" id="1.8.4.12"/>
    </reaction>
</comment>
<dbReference type="PANTHER" id="PTHR46081">
    <property type="entry name" value="PEPTIDE METHIONINE SULFOXIDE REDUCTASE 2"/>
    <property type="match status" value="1"/>
</dbReference>
<feature type="domain" description="MsrB" evidence="7">
    <location>
        <begin position="39"/>
        <end position="159"/>
    </location>
</feature>
<dbReference type="InterPro" id="IPR028427">
    <property type="entry name" value="Met_Sox_Rdtase_MsrB"/>
</dbReference>
<proteinExistence type="predicted"/>
<name>A0ABS7Z2Q3_9SPHI</name>
<dbReference type="PANTHER" id="PTHR46081:SF8">
    <property type="entry name" value="PEPTIDE METHIONINE SULFOXIDE REDUCTASE 2"/>
    <property type="match status" value="1"/>
</dbReference>
<evidence type="ECO:0000313" key="8">
    <source>
        <dbReference type="EMBL" id="MCA5003887.1"/>
    </source>
</evidence>
<evidence type="ECO:0000256" key="6">
    <source>
        <dbReference type="ARBA" id="ARBA00048488"/>
    </source>
</evidence>
<keyword evidence="9" id="KW-1185">Reference proteome</keyword>
<gene>
    <name evidence="8" type="ORF">IPZ78_01835</name>
</gene>
<reference evidence="8" key="1">
    <citation type="submission" date="2020-10" db="EMBL/GenBank/DDBJ databases">
        <authorList>
            <person name="Lu T."/>
            <person name="Wang Q."/>
            <person name="Han X."/>
        </authorList>
    </citation>
    <scope>NUCLEOTIDE SEQUENCE</scope>
    <source>
        <strain evidence="8">WQ 366</strain>
    </source>
</reference>
<evidence type="ECO:0000259" key="7">
    <source>
        <dbReference type="PROSITE" id="PS51790"/>
    </source>
</evidence>
<accession>A0ABS7Z2Q3</accession>
<evidence type="ECO:0000256" key="2">
    <source>
        <dbReference type="ARBA" id="ARBA00012499"/>
    </source>
</evidence>
<evidence type="ECO:0000256" key="5">
    <source>
        <dbReference type="ARBA" id="ARBA00023002"/>
    </source>
</evidence>
<dbReference type="InterPro" id="IPR002579">
    <property type="entry name" value="Met_Sox_Rdtase_MsrB_dom"/>
</dbReference>
<keyword evidence="3" id="KW-0479">Metal-binding</keyword>